<feature type="coiled-coil region" evidence="1">
    <location>
        <begin position="254"/>
        <end position="320"/>
    </location>
</feature>
<accession>A0A1R2C0Q0</accession>
<dbReference type="AlphaFoldDB" id="A0A1R2C0Q0"/>
<keyword evidence="3" id="KW-1185">Reference proteome</keyword>
<protein>
    <submittedName>
        <fullName evidence="2">Uncharacterized protein</fullName>
    </submittedName>
</protein>
<name>A0A1R2C0Q0_9CILI</name>
<evidence type="ECO:0000313" key="2">
    <source>
        <dbReference type="EMBL" id="OMJ82586.1"/>
    </source>
</evidence>
<gene>
    <name evidence="2" type="ORF">SteCoe_16702</name>
</gene>
<proteinExistence type="predicted"/>
<dbReference type="Proteomes" id="UP000187209">
    <property type="component" value="Unassembled WGS sequence"/>
</dbReference>
<organism evidence="2 3">
    <name type="scientific">Stentor coeruleus</name>
    <dbReference type="NCBI Taxonomy" id="5963"/>
    <lineage>
        <taxon>Eukaryota</taxon>
        <taxon>Sar</taxon>
        <taxon>Alveolata</taxon>
        <taxon>Ciliophora</taxon>
        <taxon>Postciliodesmatophora</taxon>
        <taxon>Heterotrichea</taxon>
        <taxon>Heterotrichida</taxon>
        <taxon>Stentoridae</taxon>
        <taxon>Stentor</taxon>
    </lineage>
</organism>
<reference evidence="2 3" key="1">
    <citation type="submission" date="2016-11" db="EMBL/GenBank/DDBJ databases">
        <title>The macronuclear genome of Stentor coeruleus: a giant cell with tiny introns.</title>
        <authorList>
            <person name="Slabodnick M."/>
            <person name="Ruby J.G."/>
            <person name="Reiff S.B."/>
            <person name="Swart E.C."/>
            <person name="Gosai S."/>
            <person name="Prabakaran S."/>
            <person name="Witkowska E."/>
            <person name="Larue G.E."/>
            <person name="Fisher S."/>
            <person name="Freeman R.M."/>
            <person name="Gunawardena J."/>
            <person name="Chu W."/>
            <person name="Stover N.A."/>
            <person name="Gregory B.D."/>
            <person name="Nowacki M."/>
            <person name="Derisi J."/>
            <person name="Roy S.W."/>
            <person name="Marshall W.F."/>
            <person name="Sood P."/>
        </authorList>
    </citation>
    <scope>NUCLEOTIDE SEQUENCE [LARGE SCALE GENOMIC DNA]</scope>
    <source>
        <strain evidence="2">WM001</strain>
    </source>
</reference>
<sequence>MKKQRSIGFFDESELKSRTSTATPNLMTTICNRADLQDVIIPFTKIQRPISKNCANLHRKTHSDCISDRVKVEEFLKSRKPSSKAQLLTANRDISHLKDKTITSCASFKVKRDDVFALPQELSIFPSERLELCEKGQEDPYLFPYILQKYAVNTVAMSHESMVNLRKIFGNRKSSVPGRQDVSNLRIWYETMKMKYFDSEIKENAFPECKGVIATTLKELITQISFSCHEQGELILDLFKTYALLINRSVEILSKKYENQLSLLSMNFKQMKENLKGKIVNLKERIQISESLNITLQENEDNLRKRVFDLEQMIENMKKTENGLKRRTSLSMKRESEMFNYEKIATSLVGNALSNLLNIQHTPELESPEIMNAKTLKLGSMQKYIEEFDRNMIDHDNAVNKDENT</sequence>
<comment type="caution">
    <text evidence="2">The sequence shown here is derived from an EMBL/GenBank/DDBJ whole genome shotgun (WGS) entry which is preliminary data.</text>
</comment>
<evidence type="ECO:0000256" key="1">
    <source>
        <dbReference type="SAM" id="Coils"/>
    </source>
</evidence>
<dbReference type="EMBL" id="MPUH01000335">
    <property type="protein sequence ID" value="OMJ82586.1"/>
    <property type="molecule type" value="Genomic_DNA"/>
</dbReference>
<keyword evidence="1" id="KW-0175">Coiled coil</keyword>
<evidence type="ECO:0000313" key="3">
    <source>
        <dbReference type="Proteomes" id="UP000187209"/>
    </source>
</evidence>